<proteinExistence type="predicted"/>
<dbReference type="Proteomes" id="UP000441389">
    <property type="component" value="Unassembled WGS sequence"/>
</dbReference>
<feature type="region of interest" description="Disordered" evidence="1">
    <location>
        <begin position="134"/>
        <end position="175"/>
    </location>
</feature>
<sequence length="404" mass="42853">MDEPSTEKERLAPGHAAAQHGPRPLPLFLDLMRSQTEGDPARRAAVLAGLRAYQAAPRTPRPPDMPIVARAGRAVLRDYGGVGPPAVFVPSLINPPFILDLAEDNSLLRWLSTQGVRPLLVDWGVLNPPLHLQGRGTAREASGGAAERSDEAGSPFRSGPLHHASHGPPPPAELGEEQDIAAHAELLLPLLGELGEPAHLVGYCLGGTMALAAAMHARIRSLTLIAAPWHFAGFGPAARDDIAALWQAARPAAEAMGLVPMEVLQSGFWRLDPARTVAKYEAFGRLDPASDSARAFVALEDWANAGAPLPYAAGRDLFEDFIGADVTGRGAWRVGGGTVDPARLRVPTLEFVSLSDRIVPAPSSARLANGRTLGLGHVGMIVGSRAREQLWQPLAAMLSQLQQN</sequence>
<accession>A0A6I4J1P9</accession>
<dbReference type="SUPFAM" id="SSF53474">
    <property type="entry name" value="alpha/beta-Hydrolases"/>
    <property type="match status" value="1"/>
</dbReference>
<dbReference type="PANTHER" id="PTHR36837">
    <property type="entry name" value="POLY(3-HYDROXYALKANOATE) POLYMERASE SUBUNIT PHAC"/>
    <property type="match status" value="1"/>
</dbReference>
<reference evidence="2 3" key="1">
    <citation type="submission" date="2019-12" db="EMBL/GenBank/DDBJ databases">
        <authorList>
            <person name="Huq M.A."/>
        </authorList>
    </citation>
    <scope>NUCLEOTIDE SEQUENCE [LARGE SCALE GENOMIC DNA]</scope>
    <source>
        <strain evidence="2 3">MAH-20</strain>
    </source>
</reference>
<name>A0A6I4J1P9_9SPHN</name>
<dbReference type="EMBL" id="WQMS01000006">
    <property type="protein sequence ID" value="MVO77451.1"/>
    <property type="molecule type" value="Genomic_DNA"/>
</dbReference>
<dbReference type="InterPro" id="IPR051321">
    <property type="entry name" value="PHA/PHB_synthase"/>
</dbReference>
<dbReference type="AlphaFoldDB" id="A0A6I4J1P9"/>
<feature type="region of interest" description="Disordered" evidence="1">
    <location>
        <begin position="1"/>
        <end position="23"/>
    </location>
</feature>
<evidence type="ECO:0000256" key="1">
    <source>
        <dbReference type="SAM" id="MobiDB-lite"/>
    </source>
</evidence>
<feature type="compositionally biased region" description="Basic and acidic residues" evidence="1">
    <location>
        <begin position="1"/>
        <end position="12"/>
    </location>
</feature>
<keyword evidence="2" id="KW-0378">Hydrolase</keyword>
<dbReference type="GO" id="GO:0016787">
    <property type="term" value="F:hydrolase activity"/>
    <property type="evidence" value="ECO:0007669"/>
    <property type="project" value="UniProtKB-KW"/>
</dbReference>
<dbReference type="PANTHER" id="PTHR36837:SF2">
    <property type="entry name" value="POLY(3-HYDROXYALKANOATE) POLYMERASE SUBUNIT PHAC"/>
    <property type="match status" value="1"/>
</dbReference>
<dbReference type="InterPro" id="IPR029058">
    <property type="entry name" value="AB_hydrolase_fold"/>
</dbReference>
<keyword evidence="3" id="KW-1185">Reference proteome</keyword>
<comment type="caution">
    <text evidence="2">The sequence shown here is derived from an EMBL/GenBank/DDBJ whole genome shotgun (WGS) entry which is preliminary data.</text>
</comment>
<evidence type="ECO:0000313" key="2">
    <source>
        <dbReference type="EMBL" id="MVO77451.1"/>
    </source>
</evidence>
<evidence type="ECO:0000313" key="3">
    <source>
        <dbReference type="Proteomes" id="UP000441389"/>
    </source>
</evidence>
<dbReference type="Gene3D" id="3.40.50.1820">
    <property type="entry name" value="alpha/beta hydrolase"/>
    <property type="match status" value="1"/>
</dbReference>
<gene>
    <name evidence="2" type="ORF">GON01_05790</name>
</gene>
<protein>
    <submittedName>
        <fullName evidence="2">Alpha/beta hydrolase</fullName>
    </submittedName>
</protein>
<organism evidence="2 3">
    <name type="scientific">Sphingomonas horti</name>
    <dbReference type="NCBI Taxonomy" id="2682842"/>
    <lineage>
        <taxon>Bacteria</taxon>
        <taxon>Pseudomonadati</taxon>
        <taxon>Pseudomonadota</taxon>
        <taxon>Alphaproteobacteria</taxon>
        <taxon>Sphingomonadales</taxon>
        <taxon>Sphingomonadaceae</taxon>
        <taxon>Sphingomonas</taxon>
    </lineage>
</organism>